<dbReference type="Proteomes" id="UP001186974">
    <property type="component" value="Unassembled WGS sequence"/>
</dbReference>
<proteinExistence type="predicted"/>
<gene>
    <name evidence="1" type="ORF">LTS18_004821</name>
</gene>
<sequence>MESEDTQELIAEMVDVYAIASYLQATKLKNCVIEEILATAPSASAGITWDIDAIIKKVYAEQAGQSLLKRLFIDTKFHALPMRDTKAFRAAREEMHPDFVFDVATRFLEVEKIPNPHDEDYFEGDL</sequence>
<evidence type="ECO:0000313" key="1">
    <source>
        <dbReference type="EMBL" id="KAK3062099.1"/>
    </source>
</evidence>
<comment type="caution">
    <text evidence="1">The sequence shown here is derived from an EMBL/GenBank/DDBJ whole genome shotgun (WGS) entry which is preliminary data.</text>
</comment>
<organism evidence="1 2">
    <name type="scientific">Coniosporium uncinatum</name>
    <dbReference type="NCBI Taxonomy" id="93489"/>
    <lineage>
        <taxon>Eukaryota</taxon>
        <taxon>Fungi</taxon>
        <taxon>Dikarya</taxon>
        <taxon>Ascomycota</taxon>
        <taxon>Pezizomycotina</taxon>
        <taxon>Dothideomycetes</taxon>
        <taxon>Dothideomycetes incertae sedis</taxon>
        <taxon>Coniosporium</taxon>
    </lineage>
</organism>
<protein>
    <submittedName>
        <fullName evidence="1">Uncharacterized protein</fullName>
    </submittedName>
</protein>
<evidence type="ECO:0000313" key="2">
    <source>
        <dbReference type="Proteomes" id="UP001186974"/>
    </source>
</evidence>
<name>A0ACC3D597_9PEZI</name>
<keyword evidence="2" id="KW-1185">Reference proteome</keyword>
<dbReference type="EMBL" id="JAWDJW010007470">
    <property type="protein sequence ID" value="KAK3062099.1"/>
    <property type="molecule type" value="Genomic_DNA"/>
</dbReference>
<accession>A0ACC3D597</accession>
<reference evidence="1" key="1">
    <citation type="submission" date="2024-09" db="EMBL/GenBank/DDBJ databases">
        <title>Black Yeasts Isolated from many extreme environments.</title>
        <authorList>
            <person name="Coleine C."/>
            <person name="Stajich J.E."/>
            <person name="Selbmann L."/>
        </authorList>
    </citation>
    <scope>NUCLEOTIDE SEQUENCE</scope>
    <source>
        <strain evidence="1">CCFEE 5737</strain>
    </source>
</reference>